<dbReference type="InterPro" id="IPR005119">
    <property type="entry name" value="LysR_subst-bd"/>
</dbReference>
<keyword evidence="4" id="KW-0804">Transcription</keyword>
<dbReference type="FunFam" id="1.10.10.10:FF:000001">
    <property type="entry name" value="LysR family transcriptional regulator"/>
    <property type="match status" value="1"/>
</dbReference>
<evidence type="ECO:0000256" key="2">
    <source>
        <dbReference type="ARBA" id="ARBA00023015"/>
    </source>
</evidence>
<evidence type="ECO:0000313" key="6">
    <source>
        <dbReference type="EMBL" id="GLY80493.1"/>
    </source>
</evidence>
<evidence type="ECO:0000313" key="7">
    <source>
        <dbReference type="Proteomes" id="UP001165135"/>
    </source>
</evidence>
<dbReference type="GO" id="GO:0003677">
    <property type="term" value="F:DNA binding"/>
    <property type="evidence" value="ECO:0007669"/>
    <property type="project" value="UniProtKB-KW"/>
</dbReference>
<proteinExistence type="inferred from homology"/>
<evidence type="ECO:0000256" key="1">
    <source>
        <dbReference type="ARBA" id="ARBA00009437"/>
    </source>
</evidence>
<dbReference type="Pfam" id="PF00126">
    <property type="entry name" value="HTH_1"/>
    <property type="match status" value="1"/>
</dbReference>
<organism evidence="6 7">
    <name type="scientific">Actinoallomurus iriomotensis</name>
    <dbReference type="NCBI Taxonomy" id="478107"/>
    <lineage>
        <taxon>Bacteria</taxon>
        <taxon>Bacillati</taxon>
        <taxon>Actinomycetota</taxon>
        <taxon>Actinomycetes</taxon>
        <taxon>Streptosporangiales</taxon>
        <taxon>Thermomonosporaceae</taxon>
        <taxon>Actinoallomurus</taxon>
    </lineage>
</organism>
<evidence type="ECO:0000259" key="5">
    <source>
        <dbReference type="PROSITE" id="PS50931"/>
    </source>
</evidence>
<dbReference type="Gene3D" id="3.40.190.10">
    <property type="entry name" value="Periplasmic binding protein-like II"/>
    <property type="match status" value="2"/>
</dbReference>
<keyword evidence="2" id="KW-0805">Transcription regulation</keyword>
<dbReference type="EMBL" id="BSTJ01000014">
    <property type="protein sequence ID" value="GLY80493.1"/>
    <property type="molecule type" value="Genomic_DNA"/>
</dbReference>
<sequence length="296" mass="32907">MDISLQALRCFVAVAEELHFTRAAERLLMAQPAVSKSIRRLEGTLGAPLFVRSSHGVELTDAGRSLLPVATRMLTDFDGWTRDLRAVTAEATRVLQVGYHSSIEPALTNRIEAGFRRSRPGWSVRMRVVDWADPARGVLDGEIRAALLRLPVPGRERLDVEVLRREPRCVALPDGHRLLDRDTVRLADLKDEAFVALPAASGPLREFWLAADRFGGRQRIAAEVGNSEDFFQNVQSSRAVGMIAESSARVYRRPGVHYRLVEDAEPSELAVVWERDSTDPVVRDFVRACSEAAESA</sequence>
<dbReference type="PROSITE" id="PS50931">
    <property type="entry name" value="HTH_LYSR"/>
    <property type="match status" value="1"/>
</dbReference>
<accession>A0A9W6RRL2</accession>
<feature type="domain" description="HTH lysR-type" evidence="5">
    <location>
        <begin position="3"/>
        <end position="60"/>
    </location>
</feature>
<dbReference type="Gene3D" id="1.10.10.10">
    <property type="entry name" value="Winged helix-like DNA-binding domain superfamily/Winged helix DNA-binding domain"/>
    <property type="match status" value="1"/>
</dbReference>
<evidence type="ECO:0000256" key="4">
    <source>
        <dbReference type="ARBA" id="ARBA00023163"/>
    </source>
</evidence>
<dbReference type="InterPro" id="IPR036388">
    <property type="entry name" value="WH-like_DNA-bd_sf"/>
</dbReference>
<reference evidence="6" key="1">
    <citation type="submission" date="2023-03" db="EMBL/GenBank/DDBJ databases">
        <title>Actinoallomurus iriomotensis NBRC 103681.</title>
        <authorList>
            <person name="Ichikawa N."/>
            <person name="Sato H."/>
            <person name="Tonouchi N."/>
        </authorList>
    </citation>
    <scope>NUCLEOTIDE SEQUENCE</scope>
    <source>
        <strain evidence="6">NBRC 103681</strain>
    </source>
</reference>
<protein>
    <submittedName>
        <fullName evidence="6">LysR family transcriptional regulator</fullName>
    </submittedName>
</protein>
<dbReference type="PANTHER" id="PTHR30346:SF0">
    <property type="entry name" value="HCA OPERON TRANSCRIPTIONAL ACTIVATOR HCAR"/>
    <property type="match status" value="1"/>
</dbReference>
<dbReference type="GO" id="GO:0032993">
    <property type="term" value="C:protein-DNA complex"/>
    <property type="evidence" value="ECO:0007669"/>
    <property type="project" value="TreeGrafter"/>
</dbReference>
<dbReference type="GO" id="GO:0003700">
    <property type="term" value="F:DNA-binding transcription factor activity"/>
    <property type="evidence" value="ECO:0007669"/>
    <property type="project" value="InterPro"/>
</dbReference>
<dbReference type="PANTHER" id="PTHR30346">
    <property type="entry name" value="TRANSCRIPTIONAL DUAL REGULATOR HCAR-RELATED"/>
    <property type="match status" value="1"/>
</dbReference>
<dbReference type="Proteomes" id="UP001165135">
    <property type="component" value="Unassembled WGS sequence"/>
</dbReference>
<dbReference type="Pfam" id="PF03466">
    <property type="entry name" value="LysR_substrate"/>
    <property type="match status" value="1"/>
</dbReference>
<dbReference type="InterPro" id="IPR036390">
    <property type="entry name" value="WH_DNA-bd_sf"/>
</dbReference>
<dbReference type="RefSeq" id="WP_285633489.1">
    <property type="nucleotide sequence ID" value="NZ_BSTJ01000014.1"/>
</dbReference>
<gene>
    <name evidence="6" type="ORF">Airi01_087600</name>
</gene>
<evidence type="ECO:0000256" key="3">
    <source>
        <dbReference type="ARBA" id="ARBA00023125"/>
    </source>
</evidence>
<name>A0A9W6RRL2_9ACTN</name>
<comment type="similarity">
    <text evidence="1">Belongs to the LysR transcriptional regulatory family.</text>
</comment>
<dbReference type="PRINTS" id="PR00039">
    <property type="entry name" value="HTHLYSR"/>
</dbReference>
<comment type="caution">
    <text evidence="6">The sequence shown here is derived from an EMBL/GenBank/DDBJ whole genome shotgun (WGS) entry which is preliminary data.</text>
</comment>
<dbReference type="CDD" id="cd08414">
    <property type="entry name" value="PBP2_LTTR_aromatics_like"/>
    <property type="match status" value="1"/>
</dbReference>
<dbReference type="InterPro" id="IPR000847">
    <property type="entry name" value="LysR_HTH_N"/>
</dbReference>
<dbReference type="SUPFAM" id="SSF53850">
    <property type="entry name" value="Periplasmic binding protein-like II"/>
    <property type="match status" value="1"/>
</dbReference>
<keyword evidence="3" id="KW-0238">DNA-binding</keyword>
<dbReference type="SUPFAM" id="SSF46785">
    <property type="entry name" value="Winged helix' DNA-binding domain"/>
    <property type="match status" value="1"/>
</dbReference>
<dbReference type="AlphaFoldDB" id="A0A9W6RRL2"/>